<dbReference type="SUPFAM" id="SSF53448">
    <property type="entry name" value="Nucleotide-diphospho-sugar transferases"/>
    <property type="match status" value="1"/>
</dbReference>
<comment type="caution">
    <text evidence="6">The sequence shown here is derived from an EMBL/GenBank/DDBJ whole genome shotgun (WGS) entry which is preliminary data.</text>
</comment>
<proteinExistence type="inferred from homology"/>
<dbReference type="InterPro" id="IPR050748">
    <property type="entry name" value="Glycosyltrans_8_dom-fam"/>
</dbReference>
<dbReference type="PANTHER" id="PTHR13778">
    <property type="entry name" value="GLYCOSYLTRANSFERASE 8 DOMAIN-CONTAINING PROTEIN"/>
    <property type="match status" value="1"/>
</dbReference>
<evidence type="ECO:0000256" key="5">
    <source>
        <dbReference type="SAM" id="Phobius"/>
    </source>
</evidence>
<keyword evidence="5" id="KW-0472">Membrane</keyword>
<comment type="similarity">
    <text evidence="1">Belongs to the glycosyltransferase 8 family.</text>
</comment>
<evidence type="ECO:0000313" key="6">
    <source>
        <dbReference type="EMBL" id="KAK7501817.1"/>
    </source>
</evidence>
<keyword evidence="7" id="KW-1185">Reference proteome</keyword>
<evidence type="ECO:0000256" key="1">
    <source>
        <dbReference type="ARBA" id="ARBA00006351"/>
    </source>
</evidence>
<organism evidence="6 7">
    <name type="scientific">Batillaria attramentaria</name>
    <dbReference type="NCBI Taxonomy" id="370345"/>
    <lineage>
        <taxon>Eukaryota</taxon>
        <taxon>Metazoa</taxon>
        <taxon>Spiralia</taxon>
        <taxon>Lophotrochozoa</taxon>
        <taxon>Mollusca</taxon>
        <taxon>Gastropoda</taxon>
        <taxon>Caenogastropoda</taxon>
        <taxon>Sorbeoconcha</taxon>
        <taxon>Cerithioidea</taxon>
        <taxon>Batillariidae</taxon>
        <taxon>Batillaria</taxon>
    </lineage>
</organism>
<dbReference type="GO" id="GO:0016757">
    <property type="term" value="F:glycosyltransferase activity"/>
    <property type="evidence" value="ECO:0007669"/>
    <property type="project" value="UniProtKB-KW"/>
</dbReference>
<keyword evidence="5" id="KW-1133">Transmembrane helix</keyword>
<dbReference type="InterPro" id="IPR029044">
    <property type="entry name" value="Nucleotide-diphossugar_trans"/>
</dbReference>
<evidence type="ECO:0008006" key="8">
    <source>
        <dbReference type="Google" id="ProtNLM"/>
    </source>
</evidence>
<name>A0ABD0LR31_9CAEN</name>
<dbReference type="InterPro" id="IPR002495">
    <property type="entry name" value="Glyco_trans_8"/>
</dbReference>
<dbReference type="Gene3D" id="3.90.550.10">
    <property type="entry name" value="Spore Coat Polysaccharide Biosynthesis Protein SpsA, Chain A"/>
    <property type="match status" value="1"/>
</dbReference>
<dbReference type="GO" id="GO:0046872">
    <property type="term" value="F:metal ion binding"/>
    <property type="evidence" value="ECO:0007669"/>
    <property type="project" value="UniProtKB-KW"/>
</dbReference>
<accession>A0ABD0LR31</accession>
<feature type="transmembrane region" description="Helical" evidence="5">
    <location>
        <begin position="12"/>
        <end position="31"/>
    </location>
</feature>
<dbReference type="AlphaFoldDB" id="A0ABD0LR31"/>
<reference evidence="6 7" key="1">
    <citation type="journal article" date="2023" name="Sci. Data">
        <title>Genome assembly of the Korean intertidal mud-creeper Batillaria attramentaria.</title>
        <authorList>
            <person name="Patra A.K."/>
            <person name="Ho P.T."/>
            <person name="Jun S."/>
            <person name="Lee S.J."/>
            <person name="Kim Y."/>
            <person name="Won Y.J."/>
        </authorList>
    </citation>
    <scope>NUCLEOTIDE SEQUENCE [LARGE SCALE GENOMIC DNA]</scope>
    <source>
        <strain evidence="6">Wonlab-2016</strain>
    </source>
</reference>
<protein>
    <recommendedName>
        <fullName evidence="8">Glycosyltransferase 8 domain-containing protein 1</fullName>
    </recommendedName>
</protein>
<sequence length="373" mass="42942">MREAEGMERPGAEVGILLFVVWVATLCYIWLPNVVPDFLHLRKSAPPNGNKVLRNGLMKLTGPGNGSMMTATEKEMGVSPVHVVITSDGNTVGGMLTLINSIVSNTEATVMFHLVTDQETKDHLQTWLMKTKLQKINYEIKVFPTEWVEGKIKVRGGREELASPMNYARYYLPRLFPNIKGRVVFIDDDCIVQDDIAQLYSMKIQPGHLAAFSEDCIGMSRRITFMQNKHFKELNIQPTTCSFNTGVFVTDLSDWRKHNITQQLEHWLVLNTREELYGNERGGGGSQPPMMLVFYNKYTPIDQQWHVHFLGWTVRSSYARQYIKSAKLLHWNGRFKPWLRTAPFQEFWDKYFLPDPTGKFVPIRKTSKPRPKN</sequence>
<gene>
    <name evidence="6" type="ORF">BaRGS_00006903</name>
</gene>
<dbReference type="EMBL" id="JACVVK020000029">
    <property type="protein sequence ID" value="KAK7501817.1"/>
    <property type="molecule type" value="Genomic_DNA"/>
</dbReference>
<evidence type="ECO:0000313" key="7">
    <source>
        <dbReference type="Proteomes" id="UP001519460"/>
    </source>
</evidence>
<keyword evidence="4" id="KW-0479">Metal-binding</keyword>
<evidence type="ECO:0000256" key="4">
    <source>
        <dbReference type="ARBA" id="ARBA00022723"/>
    </source>
</evidence>
<evidence type="ECO:0000256" key="2">
    <source>
        <dbReference type="ARBA" id="ARBA00022676"/>
    </source>
</evidence>
<dbReference type="PANTHER" id="PTHR13778:SF47">
    <property type="entry name" value="LIPOPOLYSACCHARIDE 1,3-GALACTOSYLTRANSFERASE"/>
    <property type="match status" value="1"/>
</dbReference>
<dbReference type="Proteomes" id="UP001519460">
    <property type="component" value="Unassembled WGS sequence"/>
</dbReference>
<keyword evidence="2" id="KW-0328">Glycosyltransferase</keyword>
<dbReference type="Pfam" id="PF01501">
    <property type="entry name" value="Glyco_transf_8"/>
    <property type="match status" value="1"/>
</dbReference>
<keyword evidence="3" id="KW-0808">Transferase</keyword>
<evidence type="ECO:0000256" key="3">
    <source>
        <dbReference type="ARBA" id="ARBA00022679"/>
    </source>
</evidence>
<keyword evidence="5" id="KW-0812">Transmembrane</keyword>